<dbReference type="EMBL" id="JAIQCJ010002164">
    <property type="protein sequence ID" value="KAJ8780208.1"/>
    <property type="molecule type" value="Genomic_DNA"/>
</dbReference>
<dbReference type="PANTHER" id="PTHR16156">
    <property type="entry name" value="AFTIPHILIN A-RELATED"/>
    <property type="match status" value="1"/>
</dbReference>
<feature type="domain" description="Aftiphilin clathrin-binding box" evidence="2">
    <location>
        <begin position="577"/>
        <end position="652"/>
    </location>
</feature>
<evidence type="ECO:0000259" key="2">
    <source>
        <dbReference type="Pfam" id="PF15045"/>
    </source>
</evidence>
<organism evidence="3 4">
    <name type="scientific">Eschrichtius robustus</name>
    <name type="common">California gray whale</name>
    <name type="synonym">Eschrichtius gibbosus</name>
    <dbReference type="NCBI Taxonomy" id="9764"/>
    <lineage>
        <taxon>Eukaryota</taxon>
        <taxon>Metazoa</taxon>
        <taxon>Chordata</taxon>
        <taxon>Craniata</taxon>
        <taxon>Vertebrata</taxon>
        <taxon>Euteleostomi</taxon>
        <taxon>Mammalia</taxon>
        <taxon>Eutheria</taxon>
        <taxon>Laurasiatheria</taxon>
        <taxon>Artiodactyla</taxon>
        <taxon>Whippomorpha</taxon>
        <taxon>Cetacea</taxon>
        <taxon>Mysticeti</taxon>
        <taxon>Eschrichtiidae</taxon>
        <taxon>Eschrichtius</taxon>
    </lineage>
</organism>
<feature type="region of interest" description="Disordered" evidence="1">
    <location>
        <begin position="194"/>
        <end position="239"/>
    </location>
</feature>
<sequence length="706" mass="75210">MCTVARILRGSRRSGSRPLLPEAVSREAWLGNGRGEAAPTAVPQGWGSGAQGWTEVSREEQPGRATWALSPDHTVPTPHSTSGSRGLCALLPHFNGDLPPLASLPQHVKPFKLQQLPPLPTRLEAWPSASAHVMPRAPRCRPEEPGATCQLLELPPPTPASRARHPMSGWQQEGLVVHGPDWPCSALGLAGDQAENQGTTWDPRGTGSRPRSCLPGDPRLEVLASGDSGFGKTDGTATDIPAAAGQGHERASRAARVGGLQLAAGDTPLCWTVRPDAWRKKPGSGSGHFSLGDQAVYAVCVRSTATVDPHQAIRTPEGAAGSCWAVGEQATPSGPVQPRAAPAQQCACLLNIFPSRLCGLGGTNMQGQRELGGAPGHMPPRCAFLSDLAEQAGGVSFCRVSKDSGAGSAPGRQSGDAVEWASPRSLLPPPDGDGEARISGRSGEGLSASASGPDLGEHSGAWGEFEAFRESSARSEQFSQSFELPERPTEPQPPRTISAQEERGSRQSHQGGPGVTGTSAITPSEPIVNYEKIFSFAFQEVPVPQATEDVSTFDHFLETSNEEKLGLESVHKLCSESRKLWRALQNTRTVMTSRCLWSESRCRENFLLVLGIDAAQKSLSEGPGRTLGDPGLHEPEELGFRLHRCTALIQTKLSGTPGGRQGRLITYSLFLKTPVRGNGQYITIPRKKKIFTPRNLKMTLFNSDVC</sequence>
<feature type="region of interest" description="Disordered" evidence="1">
    <location>
        <begin position="402"/>
        <end position="522"/>
    </location>
</feature>
<dbReference type="InterPro" id="IPR029205">
    <property type="entry name" value="Clathrin-bd"/>
</dbReference>
<evidence type="ECO:0000256" key="1">
    <source>
        <dbReference type="SAM" id="MobiDB-lite"/>
    </source>
</evidence>
<evidence type="ECO:0000313" key="4">
    <source>
        <dbReference type="Proteomes" id="UP001159641"/>
    </source>
</evidence>
<dbReference type="AlphaFoldDB" id="A0AB34GLN9"/>
<dbReference type="InterPro" id="IPR046359">
    <property type="entry name" value="Aftin-like"/>
</dbReference>
<protein>
    <recommendedName>
        <fullName evidence="2">Aftiphilin clathrin-binding box domain-containing protein</fullName>
    </recommendedName>
</protein>
<dbReference type="PANTHER" id="PTHR16156:SF7">
    <property type="entry name" value="CLATHRIN BINDING BOX OF AFTIPHILIN CONTAINING 1"/>
    <property type="match status" value="1"/>
</dbReference>
<dbReference type="Proteomes" id="UP001159641">
    <property type="component" value="Unassembled WGS sequence"/>
</dbReference>
<keyword evidence="4" id="KW-1185">Reference proteome</keyword>
<name>A0AB34GLN9_ESCRO</name>
<accession>A0AB34GLN9</accession>
<comment type="caution">
    <text evidence="3">The sequence shown here is derived from an EMBL/GenBank/DDBJ whole genome shotgun (WGS) entry which is preliminary data.</text>
</comment>
<reference evidence="3 4" key="1">
    <citation type="submission" date="2022-11" db="EMBL/GenBank/DDBJ databases">
        <title>Whole genome sequence of Eschrichtius robustus ER-17-0199.</title>
        <authorList>
            <person name="Bruniche-Olsen A."/>
            <person name="Black A.N."/>
            <person name="Fields C.J."/>
            <person name="Walden K."/>
            <person name="Dewoody J.A."/>
        </authorList>
    </citation>
    <scope>NUCLEOTIDE SEQUENCE [LARGE SCALE GENOMIC DNA]</scope>
    <source>
        <strain evidence="3">ER-17-0199</strain>
        <tissue evidence="3">Blubber</tissue>
    </source>
</reference>
<evidence type="ECO:0000313" key="3">
    <source>
        <dbReference type="EMBL" id="KAJ8780208.1"/>
    </source>
</evidence>
<dbReference type="Pfam" id="PF15045">
    <property type="entry name" value="Clathrin_bdg"/>
    <property type="match status" value="1"/>
</dbReference>
<dbReference type="GO" id="GO:0030276">
    <property type="term" value="F:clathrin binding"/>
    <property type="evidence" value="ECO:0007669"/>
    <property type="project" value="InterPro"/>
</dbReference>
<dbReference type="GO" id="GO:0030121">
    <property type="term" value="C:AP-1 adaptor complex"/>
    <property type="evidence" value="ECO:0007669"/>
    <property type="project" value="TreeGrafter"/>
</dbReference>
<dbReference type="GO" id="GO:0032588">
    <property type="term" value="C:trans-Golgi network membrane"/>
    <property type="evidence" value="ECO:0007669"/>
    <property type="project" value="InterPro"/>
</dbReference>
<proteinExistence type="predicted"/>
<gene>
    <name evidence="3" type="ORF">J1605_011811</name>
</gene>